<gene>
    <name evidence="7" type="ORF">OHU69_29680</name>
</gene>
<protein>
    <submittedName>
        <fullName evidence="7">CDP-glycerol glycerophosphotransferase family protein</fullName>
    </submittedName>
</protein>
<dbReference type="InterPro" id="IPR007554">
    <property type="entry name" value="Glycerophosphate_synth"/>
</dbReference>
<dbReference type="InterPro" id="IPR043149">
    <property type="entry name" value="TagF_N"/>
</dbReference>
<keyword evidence="3" id="KW-1003">Cell membrane</keyword>
<dbReference type="SUPFAM" id="SSF53756">
    <property type="entry name" value="UDP-Glycosyltransferase/glycogen phosphorylase"/>
    <property type="match status" value="1"/>
</dbReference>
<evidence type="ECO:0000256" key="2">
    <source>
        <dbReference type="ARBA" id="ARBA00010488"/>
    </source>
</evidence>
<dbReference type="PANTHER" id="PTHR37316">
    <property type="entry name" value="TEICHOIC ACID GLYCEROL-PHOSPHATE PRIMASE"/>
    <property type="match status" value="1"/>
</dbReference>
<proteinExistence type="inferred from homology"/>
<organism evidence="7">
    <name type="scientific">Streptomyces sp. NBC_00119</name>
    <dbReference type="NCBI Taxonomy" id="2975659"/>
    <lineage>
        <taxon>Bacteria</taxon>
        <taxon>Bacillati</taxon>
        <taxon>Actinomycetota</taxon>
        <taxon>Actinomycetes</taxon>
        <taxon>Kitasatosporales</taxon>
        <taxon>Streptomycetaceae</taxon>
        <taxon>Streptomyces</taxon>
    </lineage>
</organism>
<dbReference type="Gene3D" id="3.90.550.10">
    <property type="entry name" value="Spore Coat Polysaccharide Biosynthesis Protein SpsA, Chain A"/>
    <property type="match status" value="1"/>
</dbReference>
<evidence type="ECO:0000256" key="4">
    <source>
        <dbReference type="ARBA" id="ARBA00022679"/>
    </source>
</evidence>
<comment type="subcellular location">
    <subcellularLocation>
        <location evidence="1">Cell membrane</location>
        <topology evidence="1">Peripheral membrane protein</topology>
    </subcellularLocation>
</comment>
<dbReference type="InterPro" id="IPR029044">
    <property type="entry name" value="Nucleotide-diphossugar_trans"/>
</dbReference>
<dbReference type="AlphaFoldDB" id="A0AAU1UBD6"/>
<name>A0AAU1UBD6_9ACTN</name>
<accession>A0AAU1UBD6</accession>
<evidence type="ECO:0000256" key="3">
    <source>
        <dbReference type="ARBA" id="ARBA00022475"/>
    </source>
</evidence>
<sequence>MTTPEAYDISCVVVCGADAAALRATVRSVLDQTLAGTEAVLVTAGADDTAASLAAADPQRIRLVHAGPESPACVLRDLGLAAARGRYVMVAAPGERLERHACRNLFEAGRRTDADLVAGRRDKAPAWHKELHARSRVVEDLADAPELVTRDSLSGGFCVRRGLLGALSGAGRAHFGVRAALAARSIALVPNLITTGCAPADPVRDLPRAADAQRDTLELLHGDDALRAARESAFLSDHVIPCVRAFLPLGPDDRREAADTLARSLFSLVTPEALGALPPVERIGVRLLTDGDADGVQAAAYALARPGTVVSPLVRTRDGRVRWSAEHADDDTFDVTELGHQYRQFTDLRLLNRVTHCLRQGAVLAVGGRLVVPLGLLDDRPALAARLDLSVRGGRAHTLSVPVRDVRQEDGGVVWRAELPLTGALRPRGIGDRVWDPRLVLTVDGVPVTTDLLADKSAVPTRATALPARPLLTRLTGDTWQPYVTATQHLAVCLLPRRRAARAAQALAHYVTHFRPARKLKPVLRTLRRKREALHSQRVKLRVYRRILSQLPVSRGLVVFESHMGKCYGDSPRAVHEELLARGARVRCVWSYATSPAGFPDGARLVRRWSWRYLWALARAEWWVDNQGFPHALDKPRHTTYLQTWHGSAYKRMGFDEARHRTRNAPERERLRRAVGRFDHFTVRSEHDVRTLARAYRIPEERLLRAGYPRNDRLVEARERDEREGRFPRPPLATQLGIPDHRTVVLYAPTFRGVPKKGQVVQLPLDVREFAERFGDTHVLLVRAHYMEAASLPVTPPGTVVDVSGHHDVSELLVLADVLITDYSSIMFDYALLDRPLVHFAPDLDAYAADRGTYFDLRKRAGGPVIETQEELLRTLARLKKADGEWQAARRAFAAEFGSYDGGGAARAAADLILGKKARA</sequence>
<keyword evidence="5" id="KW-0777">Teichoic acid biosynthesis</keyword>
<keyword evidence="6" id="KW-0472">Membrane</keyword>
<dbReference type="EMBL" id="CP108195">
    <property type="protein sequence ID" value="WTS14847.1"/>
    <property type="molecule type" value="Genomic_DNA"/>
</dbReference>
<dbReference type="InterPro" id="IPR051612">
    <property type="entry name" value="Teichoic_Acid_Biosynth"/>
</dbReference>
<keyword evidence="4" id="KW-0808">Transferase</keyword>
<dbReference type="GO" id="GO:0047355">
    <property type="term" value="F:CDP-glycerol glycerophosphotransferase activity"/>
    <property type="evidence" value="ECO:0007669"/>
    <property type="project" value="InterPro"/>
</dbReference>
<dbReference type="SUPFAM" id="SSF53448">
    <property type="entry name" value="Nucleotide-diphospho-sugar transferases"/>
    <property type="match status" value="1"/>
</dbReference>
<dbReference type="InterPro" id="IPR043148">
    <property type="entry name" value="TagF_C"/>
</dbReference>
<dbReference type="Gene3D" id="3.40.50.12580">
    <property type="match status" value="1"/>
</dbReference>
<dbReference type="GO" id="GO:0005886">
    <property type="term" value="C:plasma membrane"/>
    <property type="evidence" value="ECO:0007669"/>
    <property type="project" value="UniProtKB-SubCell"/>
</dbReference>
<dbReference type="GO" id="GO:0019350">
    <property type="term" value="P:teichoic acid biosynthetic process"/>
    <property type="evidence" value="ECO:0007669"/>
    <property type="project" value="UniProtKB-KW"/>
</dbReference>
<comment type="similarity">
    <text evidence="2">Belongs to the CDP-glycerol glycerophosphotransferase family.</text>
</comment>
<evidence type="ECO:0000256" key="5">
    <source>
        <dbReference type="ARBA" id="ARBA00022944"/>
    </source>
</evidence>
<dbReference type="PANTHER" id="PTHR37316:SF3">
    <property type="entry name" value="TEICHOIC ACID GLYCEROL-PHOSPHATE TRANSFERASE"/>
    <property type="match status" value="1"/>
</dbReference>
<evidence type="ECO:0000313" key="7">
    <source>
        <dbReference type="EMBL" id="WTS14847.1"/>
    </source>
</evidence>
<dbReference type="Gene3D" id="3.40.50.11820">
    <property type="match status" value="1"/>
</dbReference>
<dbReference type="Pfam" id="PF04464">
    <property type="entry name" value="Glyphos_transf"/>
    <property type="match status" value="1"/>
</dbReference>
<evidence type="ECO:0000256" key="1">
    <source>
        <dbReference type="ARBA" id="ARBA00004202"/>
    </source>
</evidence>
<evidence type="ECO:0000256" key="6">
    <source>
        <dbReference type="ARBA" id="ARBA00023136"/>
    </source>
</evidence>
<reference evidence="7" key="1">
    <citation type="submission" date="2022-10" db="EMBL/GenBank/DDBJ databases">
        <title>The complete genomes of actinobacterial strains from the NBC collection.</title>
        <authorList>
            <person name="Joergensen T.S."/>
            <person name="Alvarez Arevalo M."/>
            <person name="Sterndorff E.B."/>
            <person name="Faurdal D."/>
            <person name="Vuksanovic O."/>
            <person name="Mourched A.-S."/>
            <person name="Charusanti P."/>
            <person name="Shaw S."/>
            <person name="Blin K."/>
            <person name="Weber T."/>
        </authorList>
    </citation>
    <scope>NUCLEOTIDE SEQUENCE</scope>
    <source>
        <strain evidence="7">NBC_00119</strain>
    </source>
</reference>